<dbReference type="EMBL" id="CP043875">
    <property type="protein sequence ID" value="WOF16226.1"/>
    <property type="molecule type" value="Genomic_DNA"/>
</dbReference>
<dbReference type="GO" id="GO:0005886">
    <property type="term" value="C:plasma membrane"/>
    <property type="evidence" value="ECO:0007669"/>
    <property type="project" value="UniProtKB-SubCell"/>
</dbReference>
<feature type="transmembrane region" description="Helical" evidence="7">
    <location>
        <begin position="359"/>
        <end position="382"/>
    </location>
</feature>
<organism evidence="10 11">
    <name type="scientific">Methanochimaera problematica</name>
    <dbReference type="NCBI Taxonomy" id="2609417"/>
    <lineage>
        <taxon>Archaea</taxon>
        <taxon>Methanobacteriati</taxon>
        <taxon>Methanobacteriota</taxon>
        <taxon>Stenosarchaea group</taxon>
        <taxon>Methanomicrobia</taxon>
        <taxon>Methanomicrobiales</taxon>
        <taxon>Methanomicrobiaceae</taxon>
        <taxon>Methanochimaera</taxon>
    </lineage>
</organism>
<accession>A0AA97I3T3</accession>
<dbReference type="RefSeq" id="WP_317137812.1">
    <property type="nucleotide sequence ID" value="NZ_CP043875.1"/>
</dbReference>
<dbReference type="InterPro" id="IPR025857">
    <property type="entry name" value="MacB_PCD"/>
</dbReference>
<keyword evidence="4 7" id="KW-1133">Transmembrane helix</keyword>
<dbReference type="InterPro" id="IPR003838">
    <property type="entry name" value="ABC3_permease_C"/>
</dbReference>
<comment type="subcellular location">
    <subcellularLocation>
        <location evidence="1">Cell membrane</location>
        <topology evidence="1">Multi-pass membrane protein</topology>
    </subcellularLocation>
</comment>
<evidence type="ECO:0000256" key="5">
    <source>
        <dbReference type="ARBA" id="ARBA00023136"/>
    </source>
</evidence>
<comment type="similarity">
    <text evidence="6">Belongs to the ABC-4 integral membrane protein family.</text>
</comment>
<protein>
    <submittedName>
        <fullName evidence="10">ABC transporter permease</fullName>
    </submittedName>
</protein>
<keyword evidence="11" id="KW-1185">Reference proteome</keyword>
<reference evidence="10 11" key="1">
    <citation type="submission" date="2019-09" db="EMBL/GenBank/DDBJ databases">
        <title>The complete genome of Methanoplanus sp. FWC-SCC4.</title>
        <authorList>
            <person name="Chen S.-C."/>
            <person name="Zhou Y.-Z."/>
            <person name="Lai M.-C."/>
        </authorList>
    </citation>
    <scope>NUCLEOTIDE SEQUENCE [LARGE SCALE GENOMIC DNA]</scope>
    <source>
        <strain evidence="10 11">FWC-SCC4</strain>
    </source>
</reference>
<feature type="transmembrane region" description="Helical" evidence="7">
    <location>
        <begin position="316"/>
        <end position="347"/>
    </location>
</feature>
<name>A0AA97I3T3_9EURY</name>
<evidence type="ECO:0000259" key="8">
    <source>
        <dbReference type="Pfam" id="PF02687"/>
    </source>
</evidence>
<evidence type="ECO:0000259" key="9">
    <source>
        <dbReference type="Pfam" id="PF12704"/>
    </source>
</evidence>
<evidence type="ECO:0000256" key="7">
    <source>
        <dbReference type="SAM" id="Phobius"/>
    </source>
</evidence>
<dbReference type="Proteomes" id="UP001301797">
    <property type="component" value="Chromosome"/>
</dbReference>
<evidence type="ECO:0000256" key="4">
    <source>
        <dbReference type="ARBA" id="ARBA00022989"/>
    </source>
</evidence>
<evidence type="ECO:0000256" key="3">
    <source>
        <dbReference type="ARBA" id="ARBA00022692"/>
    </source>
</evidence>
<dbReference type="PANTHER" id="PTHR30572">
    <property type="entry name" value="MEMBRANE COMPONENT OF TRANSPORTER-RELATED"/>
    <property type="match status" value="1"/>
</dbReference>
<sequence>MIFTDIFFDLSLRNVRLNFVRSILAATGIVIGVIAITSIGILGANMSLSVTQSLSDSGNVLSIYPNGAYDPDETYISKSDLKTIERVSVPNTVIPFYVNYDSITTGSEKSSAQIYGIEESDIQKLIEKLDDGYYPKSSNSVLVGHSLAETYKLKAGSRIKIGSRDKGNQKNVRVSGIISETGMSLGLGTDNAVVITDKIYNQMYDKEGKYDQINVILRDIESVDEVKEKIENAINKNKKDSAVDKIYVFDAAGFLEGIKDVLGAITGFLSAIGGISLLVAAVSIFNVMMMSVTERIKEIGILRSIGTKRKEIRRMFLYEAFILGLGGSIIGALISVIFGYLAVLLLLQDTNYFFTIDSLLSVPIGIFIGTFVCVLSGVYPAWKASKLDPIKALATE</sequence>
<evidence type="ECO:0000256" key="2">
    <source>
        <dbReference type="ARBA" id="ARBA00022475"/>
    </source>
</evidence>
<dbReference type="AlphaFoldDB" id="A0AA97I3T3"/>
<dbReference type="KEGG" id="mefw:F1737_05640"/>
<dbReference type="Pfam" id="PF12704">
    <property type="entry name" value="MacB_PCD"/>
    <property type="match status" value="1"/>
</dbReference>
<evidence type="ECO:0000313" key="10">
    <source>
        <dbReference type="EMBL" id="WOF16226.1"/>
    </source>
</evidence>
<feature type="transmembrane region" description="Helical" evidence="7">
    <location>
        <begin position="261"/>
        <end position="287"/>
    </location>
</feature>
<evidence type="ECO:0000256" key="1">
    <source>
        <dbReference type="ARBA" id="ARBA00004651"/>
    </source>
</evidence>
<keyword evidence="2" id="KW-1003">Cell membrane</keyword>
<dbReference type="Pfam" id="PF02687">
    <property type="entry name" value="FtsX"/>
    <property type="match status" value="1"/>
</dbReference>
<feature type="domain" description="ABC3 transporter permease C-terminal" evidence="8">
    <location>
        <begin position="272"/>
        <end position="389"/>
    </location>
</feature>
<dbReference type="PANTHER" id="PTHR30572:SF4">
    <property type="entry name" value="ABC TRANSPORTER PERMEASE YTRF"/>
    <property type="match status" value="1"/>
</dbReference>
<keyword evidence="3 7" id="KW-0812">Transmembrane</keyword>
<keyword evidence="5 7" id="KW-0472">Membrane</keyword>
<dbReference type="GeneID" id="85229642"/>
<evidence type="ECO:0000256" key="6">
    <source>
        <dbReference type="ARBA" id="ARBA00038076"/>
    </source>
</evidence>
<gene>
    <name evidence="10" type="ORF">F1737_05640</name>
</gene>
<feature type="domain" description="MacB-like periplasmic core" evidence="9">
    <location>
        <begin position="22"/>
        <end position="232"/>
    </location>
</feature>
<proteinExistence type="inferred from homology"/>
<dbReference type="GO" id="GO:0022857">
    <property type="term" value="F:transmembrane transporter activity"/>
    <property type="evidence" value="ECO:0007669"/>
    <property type="project" value="TreeGrafter"/>
</dbReference>
<evidence type="ECO:0000313" key="11">
    <source>
        <dbReference type="Proteomes" id="UP001301797"/>
    </source>
</evidence>
<dbReference type="InterPro" id="IPR050250">
    <property type="entry name" value="Macrolide_Exporter_MacB"/>
</dbReference>
<feature type="transmembrane region" description="Helical" evidence="7">
    <location>
        <begin position="23"/>
        <end position="44"/>
    </location>
</feature>